<dbReference type="EMBL" id="AGNL01049140">
    <property type="protein sequence ID" value="EJK44846.1"/>
    <property type="molecule type" value="Genomic_DNA"/>
</dbReference>
<name>K0R7X5_THAOC</name>
<keyword evidence="7" id="KW-1185">Reference proteome</keyword>
<sequence length="235" mass="26160">MAGFNKDFYAPRNEVVVRIIQTATGCFHCRRKGEVVDLKMCTNCRFATYCGVSCQKADWARHKKICKHIKHQTPNNLPRLYAGQGFLDEELLLNEMETYSDLFVEEVARALGDENGDLSLIALCAEDAGKIVRLTVSARFVDAEWKIHEICGVLFKTIDRGDDKLAQIYPADGSHGSIDDSKKGLVVSHMEGFVDRLGEKGIRVVMMTCGRGLTWLAGESDVIGDKLMNIPRMAG</sequence>
<evidence type="ECO:0000259" key="5">
    <source>
        <dbReference type="PROSITE" id="PS50865"/>
    </source>
</evidence>
<accession>K0R7X5</accession>
<dbReference type="PROSITE" id="PS01360">
    <property type="entry name" value="ZF_MYND_1"/>
    <property type="match status" value="1"/>
</dbReference>
<evidence type="ECO:0000313" key="6">
    <source>
        <dbReference type="EMBL" id="EJK44846.1"/>
    </source>
</evidence>
<organism evidence="6 7">
    <name type="scientific">Thalassiosira oceanica</name>
    <name type="common">Marine diatom</name>
    <dbReference type="NCBI Taxonomy" id="159749"/>
    <lineage>
        <taxon>Eukaryota</taxon>
        <taxon>Sar</taxon>
        <taxon>Stramenopiles</taxon>
        <taxon>Ochrophyta</taxon>
        <taxon>Bacillariophyta</taxon>
        <taxon>Coscinodiscophyceae</taxon>
        <taxon>Thalassiosirophycidae</taxon>
        <taxon>Thalassiosirales</taxon>
        <taxon>Thalassiosiraceae</taxon>
        <taxon>Thalassiosira</taxon>
    </lineage>
</organism>
<evidence type="ECO:0000256" key="2">
    <source>
        <dbReference type="ARBA" id="ARBA00022771"/>
    </source>
</evidence>
<evidence type="ECO:0000256" key="1">
    <source>
        <dbReference type="ARBA" id="ARBA00022723"/>
    </source>
</evidence>
<feature type="domain" description="MYND-type" evidence="5">
    <location>
        <begin position="26"/>
        <end position="66"/>
    </location>
</feature>
<dbReference type="Gene3D" id="6.10.140.2220">
    <property type="match status" value="1"/>
</dbReference>
<dbReference type="Proteomes" id="UP000266841">
    <property type="component" value="Unassembled WGS sequence"/>
</dbReference>
<proteinExistence type="predicted"/>
<gene>
    <name evidence="6" type="ORF">THAOC_36581</name>
</gene>
<evidence type="ECO:0000256" key="3">
    <source>
        <dbReference type="ARBA" id="ARBA00022833"/>
    </source>
</evidence>
<dbReference type="Pfam" id="PF01753">
    <property type="entry name" value="zf-MYND"/>
    <property type="match status" value="1"/>
</dbReference>
<evidence type="ECO:0000256" key="4">
    <source>
        <dbReference type="PROSITE-ProRule" id="PRU00134"/>
    </source>
</evidence>
<dbReference type="OrthoDB" id="58802at2759"/>
<protein>
    <recommendedName>
        <fullName evidence="5">MYND-type domain-containing protein</fullName>
    </recommendedName>
</protein>
<comment type="caution">
    <text evidence="6">The sequence shown here is derived from an EMBL/GenBank/DDBJ whole genome shotgun (WGS) entry which is preliminary data.</text>
</comment>
<keyword evidence="1" id="KW-0479">Metal-binding</keyword>
<keyword evidence="2 4" id="KW-0863">Zinc-finger</keyword>
<evidence type="ECO:0000313" key="7">
    <source>
        <dbReference type="Proteomes" id="UP000266841"/>
    </source>
</evidence>
<dbReference type="AlphaFoldDB" id="K0R7X5"/>
<keyword evidence="3" id="KW-0862">Zinc</keyword>
<dbReference type="PROSITE" id="PS50865">
    <property type="entry name" value="ZF_MYND_2"/>
    <property type="match status" value="1"/>
</dbReference>
<dbReference type="InterPro" id="IPR002893">
    <property type="entry name" value="Znf_MYND"/>
</dbReference>
<dbReference type="GO" id="GO:0008270">
    <property type="term" value="F:zinc ion binding"/>
    <property type="evidence" value="ECO:0007669"/>
    <property type="project" value="UniProtKB-KW"/>
</dbReference>
<dbReference type="SUPFAM" id="SSF144232">
    <property type="entry name" value="HIT/MYND zinc finger-like"/>
    <property type="match status" value="1"/>
</dbReference>
<reference evidence="6 7" key="1">
    <citation type="journal article" date="2012" name="Genome Biol.">
        <title>Genome and low-iron response of an oceanic diatom adapted to chronic iron limitation.</title>
        <authorList>
            <person name="Lommer M."/>
            <person name="Specht M."/>
            <person name="Roy A.S."/>
            <person name="Kraemer L."/>
            <person name="Andreson R."/>
            <person name="Gutowska M.A."/>
            <person name="Wolf J."/>
            <person name="Bergner S.V."/>
            <person name="Schilhabel M.B."/>
            <person name="Klostermeier U.C."/>
            <person name="Beiko R.G."/>
            <person name="Rosenstiel P."/>
            <person name="Hippler M."/>
            <person name="Laroche J."/>
        </authorList>
    </citation>
    <scope>NUCLEOTIDE SEQUENCE [LARGE SCALE GENOMIC DNA]</scope>
    <source>
        <strain evidence="6 7">CCMP1005</strain>
    </source>
</reference>